<keyword evidence="3" id="KW-1185">Reference proteome</keyword>
<evidence type="ECO:0000313" key="3">
    <source>
        <dbReference type="Proteomes" id="UP000299102"/>
    </source>
</evidence>
<evidence type="ECO:0000313" key="2">
    <source>
        <dbReference type="EMBL" id="GBP02424.1"/>
    </source>
</evidence>
<dbReference type="AlphaFoldDB" id="A0A4C1SKB1"/>
<evidence type="ECO:0000256" key="1">
    <source>
        <dbReference type="SAM" id="MobiDB-lite"/>
    </source>
</evidence>
<dbReference type="Proteomes" id="UP000299102">
    <property type="component" value="Unassembled WGS sequence"/>
</dbReference>
<dbReference type="EMBL" id="BGZK01010416">
    <property type="protein sequence ID" value="GBP02424.1"/>
    <property type="molecule type" value="Genomic_DNA"/>
</dbReference>
<reference evidence="2 3" key="1">
    <citation type="journal article" date="2019" name="Commun. Biol.">
        <title>The bagworm genome reveals a unique fibroin gene that provides high tensile strength.</title>
        <authorList>
            <person name="Kono N."/>
            <person name="Nakamura H."/>
            <person name="Ohtoshi R."/>
            <person name="Tomita M."/>
            <person name="Numata K."/>
            <person name="Arakawa K."/>
        </authorList>
    </citation>
    <scope>NUCLEOTIDE SEQUENCE [LARGE SCALE GENOMIC DNA]</scope>
</reference>
<proteinExistence type="predicted"/>
<protein>
    <submittedName>
        <fullName evidence="2">Uncharacterized protein</fullName>
    </submittedName>
</protein>
<accession>A0A4C1SKB1</accession>
<gene>
    <name evidence="2" type="ORF">EVAR_73251_1</name>
</gene>
<feature type="region of interest" description="Disordered" evidence="1">
    <location>
        <begin position="1"/>
        <end position="21"/>
    </location>
</feature>
<name>A0A4C1SKB1_EUMVA</name>
<organism evidence="2 3">
    <name type="scientific">Eumeta variegata</name>
    <name type="common">Bagworm moth</name>
    <name type="synonym">Eumeta japonica</name>
    <dbReference type="NCBI Taxonomy" id="151549"/>
    <lineage>
        <taxon>Eukaryota</taxon>
        <taxon>Metazoa</taxon>
        <taxon>Ecdysozoa</taxon>
        <taxon>Arthropoda</taxon>
        <taxon>Hexapoda</taxon>
        <taxon>Insecta</taxon>
        <taxon>Pterygota</taxon>
        <taxon>Neoptera</taxon>
        <taxon>Endopterygota</taxon>
        <taxon>Lepidoptera</taxon>
        <taxon>Glossata</taxon>
        <taxon>Ditrysia</taxon>
        <taxon>Tineoidea</taxon>
        <taxon>Psychidae</taxon>
        <taxon>Oiketicinae</taxon>
        <taxon>Eumeta</taxon>
    </lineage>
</organism>
<sequence>MTTSRLISSGRMPVTMPGWKSCSKKSLRTAHNSAREADENHGGNCDRALYQNHIAPQVFAFTATGL</sequence>
<comment type="caution">
    <text evidence="2">The sequence shown here is derived from an EMBL/GenBank/DDBJ whole genome shotgun (WGS) entry which is preliminary data.</text>
</comment>